<dbReference type="InterPro" id="IPR001245">
    <property type="entry name" value="Ser-Thr/Tyr_kinase_cat_dom"/>
</dbReference>
<dbReference type="AlphaFoldDB" id="A0AAE1ZCF1"/>
<dbReference type="InterPro" id="IPR011009">
    <property type="entry name" value="Kinase-like_dom_sf"/>
</dbReference>
<protein>
    <recommendedName>
        <fullName evidence="2">Protein kinase domain-containing protein</fullName>
    </recommendedName>
</protein>
<dbReference type="PANTHER" id="PTHR24416:SF611">
    <property type="entry name" value="TYROSINE-PROTEIN KINASE TRANSMEMBRANE RECEPTOR ROR"/>
    <property type="match status" value="1"/>
</dbReference>
<dbReference type="Proteomes" id="UP001292079">
    <property type="component" value="Unassembled WGS sequence"/>
</dbReference>
<dbReference type="InterPro" id="IPR050122">
    <property type="entry name" value="RTK"/>
</dbReference>
<dbReference type="Gene3D" id="3.30.200.20">
    <property type="entry name" value="Phosphorylase Kinase, domain 1"/>
    <property type="match status" value="1"/>
</dbReference>
<dbReference type="InterPro" id="IPR000719">
    <property type="entry name" value="Prot_kinase_dom"/>
</dbReference>
<reference evidence="3" key="2">
    <citation type="journal article" date="2023" name="Infect Dis Poverty">
        <title>Chromosome-scale genome of the human blood fluke Schistosoma mekongi and its implications for public health.</title>
        <authorList>
            <person name="Zhou M."/>
            <person name="Xu L."/>
            <person name="Xu D."/>
            <person name="Chen W."/>
            <person name="Khan J."/>
            <person name="Hu Y."/>
            <person name="Huang H."/>
            <person name="Wei H."/>
            <person name="Zhang Y."/>
            <person name="Chusongsang P."/>
            <person name="Tanasarnprasert K."/>
            <person name="Hu X."/>
            <person name="Limpanont Y."/>
            <person name="Lv Z."/>
        </authorList>
    </citation>
    <scope>NUCLEOTIDE SEQUENCE</scope>
    <source>
        <strain evidence="3">LV_2022a</strain>
    </source>
</reference>
<dbReference type="Gene3D" id="1.10.510.10">
    <property type="entry name" value="Transferase(Phosphotransferase) domain 1"/>
    <property type="match status" value="1"/>
</dbReference>
<evidence type="ECO:0000259" key="2">
    <source>
        <dbReference type="PROSITE" id="PS50011"/>
    </source>
</evidence>
<dbReference type="SUPFAM" id="SSF56112">
    <property type="entry name" value="Protein kinase-like (PK-like)"/>
    <property type="match status" value="1"/>
</dbReference>
<feature type="signal peptide" evidence="1">
    <location>
        <begin position="1"/>
        <end position="17"/>
    </location>
</feature>
<feature type="domain" description="Protein kinase" evidence="2">
    <location>
        <begin position="502"/>
        <end position="891"/>
    </location>
</feature>
<dbReference type="PROSITE" id="PS50011">
    <property type="entry name" value="PROTEIN_KINASE_DOM"/>
    <property type="match status" value="1"/>
</dbReference>
<evidence type="ECO:0000313" key="4">
    <source>
        <dbReference type="Proteomes" id="UP001292079"/>
    </source>
</evidence>
<dbReference type="EMBL" id="JALJAT010000003">
    <property type="protein sequence ID" value="KAK4471212.1"/>
    <property type="molecule type" value="Genomic_DNA"/>
</dbReference>
<dbReference type="SMART" id="SM00219">
    <property type="entry name" value="TyrKc"/>
    <property type="match status" value="1"/>
</dbReference>
<name>A0AAE1ZCF1_SCHME</name>
<gene>
    <name evidence="3" type="ORF">MN116_004661</name>
</gene>
<dbReference type="GO" id="GO:0007169">
    <property type="term" value="P:cell surface receptor protein tyrosine kinase signaling pathway"/>
    <property type="evidence" value="ECO:0007669"/>
    <property type="project" value="TreeGrafter"/>
</dbReference>
<proteinExistence type="predicted"/>
<dbReference type="PROSITE" id="PS00109">
    <property type="entry name" value="PROTEIN_KINASE_TYR"/>
    <property type="match status" value="1"/>
</dbReference>
<keyword evidence="1" id="KW-0732">Signal</keyword>
<dbReference type="GO" id="GO:0004714">
    <property type="term" value="F:transmembrane receptor protein tyrosine kinase activity"/>
    <property type="evidence" value="ECO:0007669"/>
    <property type="project" value="TreeGrafter"/>
</dbReference>
<dbReference type="InterPro" id="IPR008266">
    <property type="entry name" value="Tyr_kinase_AS"/>
</dbReference>
<organism evidence="3 4">
    <name type="scientific">Schistosoma mekongi</name>
    <name type="common">Parasitic worm</name>
    <dbReference type="NCBI Taxonomy" id="38744"/>
    <lineage>
        <taxon>Eukaryota</taxon>
        <taxon>Metazoa</taxon>
        <taxon>Spiralia</taxon>
        <taxon>Lophotrochozoa</taxon>
        <taxon>Platyhelminthes</taxon>
        <taxon>Trematoda</taxon>
        <taxon>Digenea</taxon>
        <taxon>Strigeidida</taxon>
        <taxon>Schistosomatoidea</taxon>
        <taxon>Schistosomatidae</taxon>
        <taxon>Schistosoma</taxon>
    </lineage>
</organism>
<dbReference type="GO" id="GO:0043235">
    <property type="term" value="C:receptor complex"/>
    <property type="evidence" value="ECO:0007669"/>
    <property type="project" value="TreeGrafter"/>
</dbReference>
<dbReference type="GO" id="GO:0005886">
    <property type="term" value="C:plasma membrane"/>
    <property type="evidence" value="ECO:0007669"/>
    <property type="project" value="TreeGrafter"/>
</dbReference>
<dbReference type="InterPro" id="IPR020635">
    <property type="entry name" value="Tyr_kinase_cat_dom"/>
</dbReference>
<dbReference type="GO" id="GO:0005524">
    <property type="term" value="F:ATP binding"/>
    <property type="evidence" value="ECO:0007669"/>
    <property type="project" value="InterPro"/>
</dbReference>
<evidence type="ECO:0000313" key="3">
    <source>
        <dbReference type="EMBL" id="KAK4471212.1"/>
    </source>
</evidence>
<dbReference type="PANTHER" id="PTHR24416">
    <property type="entry name" value="TYROSINE-PROTEIN KINASE RECEPTOR"/>
    <property type="match status" value="1"/>
</dbReference>
<evidence type="ECO:0000256" key="1">
    <source>
        <dbReference type="SAM" id="SignalP"/>
    </source>
</evidence>
<keyword evidence="4" id="KW-1185">Reference proteome</keyword>
<accession>A0AAE1ZCF1</accession>
<reference evidence="3" key="1">
    <citation type="submission" date="2022-04" db="EMBL/GenBank/DDBJ databases">
        <authorList>
            <person name="Xu L."/>
            <person name="Lv Z."/>
        </authorList>
    </citation>
    <scope>NUCLEOTIDE SEQUENCE</scope>
    <source>
        <strain evidence="3">LV_2022a</strain>
    </source>
</reference>
<comment type="caution">
    <text evidence="3">The sequence shown here is derived from an EMBL/GenBank/DDBJ whole genome shotgun (WGS) entry which is preliminary data.</text>
</comment>
<feature type="chain" id="PRO_5042096870" description="Protein kinase domain-containing protein" evidence="1">
    <location>
        <begin position="18"/>
        <end position="944"/>
    </location>
</feature>
<sequence>MLIQGILIFTLLNESLCKISSNMIIYKINRNEHNHRYDIPINIKEIKFSCSFGTKWFIPSTIPKQLQPIIEVNTNQTQSMLYIQLPENNSLHVNYRGLYQCCQTFNKDDIGKLNWLPYEPFCCPCCPWYEQNNCLFKQIQLNNSTNIILKLKNASFYCGSAFLYTNTINTETIYLHVLRNQPMLIPCPGLNTTFKSKEITTFSIDYQLTPHKSSKQLWYPFKQLNQFNSILYYYDNRFGLCLIKSQFPRIMLFMLCNYKQIHQQRIIQPIWSLTSPVIPPTIHLYLQSINTVDYNTHQLIDNNNNSVYFLKNINWFIKYTDDIITFRIMKHITMLQLTCIGSYSQKYIVQKPIDKLCFTWRLLNEINEIPTDIYEFRKHDQFDNQSMQTRTECLSTHQTFNKLPILFAYSNYHHIYNHFHSYQLKLSQSSTSPSLLSSSYDSSKQYKSVEHMLGELLGLTTNDTTNIKTTPTTTTTTTPMKTTINHSINQINKWIIPRKFIKLSNYSLGFGHYGSVYKAWLSSSYIKDKLNNQFNDILLKENIDKYIVAIKASSSSLVARQNIHHDNNNNNNNLLCLRNEIRILTNLTNCENIIKMIGIMFEHKLKTSKNLLNNVNLILEYCQYKSLSHFIQYHSYQITNSLFNYEEIQCNKVNTIHDSKIIEEYQLTVKELYRFAYGIISGIVYLTRNYVIHRDLATRNILINHNYIPKISDFGLAVQLTPLNALINDSIYNYDDEFNEDQLIDEYYRVLTPRKKLPLRILPPEALLQHKFYFSSDIWQYGLLIWELFHLERREPFQEIKTFQELISVLTDHNHNSNKNNSIHCNSNLLEHTLKTTMNCQLSLPPSTLDRPILVNDELWEIMCQMWSYNPQNRPTAVQVNDKLKCLYDNIVGKSNLIDFHYICHEHQHHENHNCSHENCLSISSFTETHNHSVHRYENTNEST</sequence>
<dbReference type="Pfam" id="PF07714">
    <property type="entry name" value="PK_Tyr_Ser-Thr"/>
    <property type="match status" value="2"/>
</dbReference>